<reference evidence="1" key="1">
    <citation type="journal article" date="2015" name="Nature">
        <title>Complex archaea that bridge the gap between prokaryotes and eukaryotes.</title>
        <authorList>
            <person name="Spang A."/>
            <person name="Saw J.H."/>
            <person name="Jorgensen S.L."/>
            <person name="Zaremba-Niedzwiedzka K."/>
            <person name="Martijn J."/>
            <person name="Lind A.E."/>
            <person name="van Eijk R."/>
            <person name="Schleper C."/>
            <person name="Guy L."/>
            <person name="Ettema T.J."/>
        </authorList>
    </citation>
    <scope>NUCLEOTIDE SEQUENCE</scope>
</reference>
<protein>
    <submittedName>
        <fullName evidence="1">Uncharacterized protein</fullName>
    </submittedName>
</protein>
<name>A0A0F9KGU8_9ZZZZ</name>
<sequence>MAFTPIESIQYGAISMLKNSITFTDIKDAIEIYCNKNDDIEYILDAMVLINNIYENNYIGELMQSAKNVANKKL</sequence>
<evidence type="ECO:0000313" key="1">
    <source>
        <dbReference type="EMBL" id="KKM81389.1"/>
    </source>
</evidence>
<dbReference type="EMBL" id="LAZR01008027">
    <property type="protein sequence ID" value="KKM81389.1"/>
    <property type="molecule type" value="Genomic_DNA"/>
</dbReference>
<gene>
    <name evidence="1" type="ORF">LCGC14_1330310</name>
</gene>
<organism evidence="1">
    <name type="scientific">marine sediment metagenome</name>
    <dbReference type="NCBI Taxonomy" id="412755"/>
    <lineage>
        <taxon>unclassified sequences</taxon>
        <taxon>metagenomes</taxon>
        <taxon>ecological metagenomes</taxon>
    </lineage>
</organism>
<proteinExistence type="predicted"/>
<dbReference type="AlphaFoldDB" id="A0A0F9KGU8"/>
<comment type="caution">
    <text evidence="1">The sequence shown here is derived from an EMBL/GenBank/DDBJ whole genome shotgun (WGS) entry which is preliminary data.</text>
</comment>
<accession>A0A0F9KGU8</accession>